<dbReference type="InterPro" id="IPR037439">
    <property type="entry name" value="Branching_enzy"/>
</dbReference>
<keyword evidence="8 9" id="KW-0119">Carbohydrate metabolism</keyword>
<dbReference type="CDD" id="cd02855">
    <property type="entry name" value="E_set_GBE_prok_N"/>
    <property type="match status" value="1"/>
</dbReference>
<dbReference type="SUPFAM" id="SSF51011">
    <property type="entry name" value="Glycosyl hydrolase domain"/>
    <property type="match status" value="1"/>
</dbReference>
<organism evidence="11 12">
    <name type="scientific">Nocardioides koreensis</name>
    <dbReference type="NCBI Taxonomy" id="433651"/>
    <lineage>
        <taxon>Bacteria</taxon>
        <taxon>Bacillati</taxon>
        <taxon>Actinomycetota</taxon>
        <taxon>Actinomycetes</taxon>
        <taxon>Propionibacteriales</taxon>
        <taxon>Nocardioidaceae</taxon>
        <taxon>Nocardioides</taxon>
    </lineage>
</organism>
<dbReference type="NCBIfam" id="TIGR01515">
    <property type="entry name" value="branching_enzym"/>
    <property type="match status" value="1"/>
</dbReference>
<dbReference type="SUPFAM" id="SSF51445">
    <property type="entry name" value="(Trans)glycosidases"/>
    <property type="match status" value="1"/>
</dbReference>
<gene>
    <name evidence="9 11" type="primary">glgB</name>
    <name evidence="11" type="ORF">GCM10009844_41260</name>
</gene>
<comment type="subunit">
    <text evidence="9">Monomer.</text>
</comment>
<dbReference type="InterPro" id="IPR006047">
    <property type="entry name" value="GH13_cat_dom"/>
</dbReference>
<dbReference type="InterPro" id="IPR017853">
    <property type="entry name" value="GH"/>
</dbReference>
<dbReference type="PANTHER" id="PTHR43651:SF3">
    <property type="entry name" value="1,4-ALPHA-GLUCAN-BRANCHING ENZYME"/>
    <property type="match status" value="1"/>
</dbReference>
<dbReference type="Pfam" id="PF02922">
    <property type="entry name" value="CBM_48"/>
    <property type="match status" value="1"/>
</dbReference>
<comment type="pathway">
    <text evidence="2 9">Glycan biosynthesis; glycogen biosynthesis.</text>
</comment>
<dbReference type="RefSeq" id="WP_344157085.1">
    <property type="nucleotide sequence ID" value="NZ_BAAAQR010000016.1"/>
</dbReference>
<feature type="domain" description="Glycosyl hydrolase family 13 catalytic" evidence="10">
    <location>
        <begin position="255"/>
        <end position="613"/>
    </location>
</feature>
<keyword evidence="7 9" id="KW-0320">Glycogen biosynthesis</keyword>
<dbReference type="Gene3D" id="2.60.40.10">
    <property type="entry name" value="Immunoglobulins"/>
    <property type="match status" value="2"/>
</dbReference>
<feature type="active site" description="Proton donor" evidence="9">
    <location>
        <position position="465"/>
    </location>
</feature>
<dbReference type="InterPro" id="IPR013783">
    <property type="entry name" value="Ig-like_fold"/>
</dbReference>
<accession>A0ABP5LVJ5</accession>
<evidence type="ECO:0000313" key="11">
    <source>
        <dbReference type="EMBL" id="GAA2154879.1"/>
    </source>
</evidence>
<dbReference type="Proteomes" id="UP001501771">
    <property type="component" value="Unassembled WGS sequence"/>
</dbReference>
<dbReference type="EMBL" id="BAAAQR010000016">
    <property type="protein sequence ID" value="GAA2154879.1"/>
    <property type="molecule type" value="Genomic_DNA"/>
</dbReference>
<dbReference type="Gene3D" id="3.20.20.80">
    <property type="entry name" value="Glycosidases"/>
    <property type="match status" value="1"/>
</dbReference>
<evidence type="ECO:0000256" key="4">
    <source>
        <dbReference type="ARBA" id="ARBA00022600"/>
    </source>
</evidence>
<dbReference type="HAMAP" id="MF_00685">
    <property type="entry name" value="GlgB"/>
    <property type="match status" value="1"/>
</dbReference>
<feature type="active site" description="Nucleophile" evidence="9">
    <location>
        <position position="412"/>
    </location>
</feature>
<keyword evidence="4 9" id="KW-0321">Glycogen metabolism</keyword>
<dbReference type="SUPFAM" id="SSF81296">
    <property type="entry name" value="E set domains"/>
    <property type="match status" value="2"/>
</dbReference>
<comment type="function">
    <text evidence="9">Catalyzes the formation of the alpha-1,6-glucosidic linkages in glycogen by scission of a 1,4-alpha-linked oligosaccharide from growing alpha-1,4-glucan chains and the subsequent attachment of the oligosaccharide to the alpha-1,6 position.</text>
</comment>
<protein>
    <recommendedName>
        <fullName evidence="9">1,4-alpha-glucan branching enzyme GlgB</fullName>
        <ecNumber evidence="9">2.4.1.18</ecNumber>
    </recommendedName>
    <alternativeName>
        <fullName evidence="9">1,4-alpha-D-glucan:1,4-alpha-D-glucan 6-glucosyl-transferase</fullName>
    </alternativeName>
    <alternativeName>
        <fullName evidence="9">Alpha-(1-&gt;4)-glucan branching enzyme</fullName>
    </alternativeName>
    <alternativeName>
        <fullName evidence="9">Glycogen branching enzyme</fullName>
        <shortName evidence="9">BE</shortName>
    </alternativeName>
</protein>
<dbReference type="SMART" id="SM00642">
    <property type="entry name" value="Aamy"/>
    <property type="match status" value="1"/>
</dbReference>
<dbReference type="InterPro" id="IPR006407">
    <property type="entry name" value="GlgB"/>
</dbReference>
<comment type="caution">
    <text evidence="11">The sequence shown here is derived from an EMBL/GenBank/DDBJ whole genome shotgun (WGS) entry which is preliminary data.</text>
</comment>
<dbReference type="Pfam" id="PF02806">
    <property type="entry name" value="Alpha-amylase_C"/>
    <property type="match status" value="1"/>
</dbReference>
<keyword evidence="6 9" id="KW-0808">Transferase</keyword>
<dbReference type="InterPro" id="IPR014756">
    <property type="entry name" value="Ig_E-set"/>
</dbReference>
<dbReference type="PIRSF" id="PIRSF000463">
    <property type="entry name" value="GlgB"/>
    <property type="match status" value="1"/>
</dbReference>
<keyword evidence="5 9" id="KW-0328">Glycosyltransferase</keyword>
<evidence type="ECO:0000256" key="7">
    <source>
        <dbReference type="ARBA" id="ARBA00023056"/>
    </source>
</evidence>
<dbReference type="CDD" id="cd11322">
    <property type="entry name" value="AmyAc_Glg_BE"/>
    <property type="match status" value="1"/>
</dbReference>
<evidence type="ECO:0000313" key="12">
    <source>
        <dbReference type="Proteomes" id="UP001501771"/>
    </source>
</evidence>
<sequence length="746" mass="83183">MTSTPTVKPVPVEELDQVVRGEHGHPHAVLGAHPHEGGVTVRVLKPLASRVVVLHDGAETELRHEHEGIWVGVLAVTEVPDYRVSVAYGGEATVIDDPYRFLPTLGEVDLHLINEGRHEQLWDVLGAHVHRYETPLGETISGTSFAVWAPSARGVRIKASFNSWDGREHPMRQLGTSGVWELFVPGVGNGTGYKFLILGTDGQWREKADPMAFHTEVPPATSSVVFESSYSWGDDEWMTSRAGRQPVNEAMSVYEVHLGSWKKHHGGGLYSYADLADHLVPYVTDLGFTHVEFMPVMEHPFGGSWGYQVTSYFAPTARFGDPDGFRYLVDRLHQAGIGVIVDWVPAHFPKDEFALSRFDGTPLYEDPNPSRGEHPDWGTYVFNFGRREVRNFLVANALYWLEEFHIDGLRVDAVASMLYLDYSREPGEWTPNVHGGRENLEAVQFLQEMNGTVYKRVPGAITIAEESTSWEGVTRPTSEGGLGFGFKWNMGWMHDSLGYMQHEPVHRSYHHGEMTFSLVYAWSENYVLPISHDEVVHGKGSLLRKMPGDRWQQLANLRAYLGFMWAHPGKQLLFMGAEMGQESEWAEARELDWWLLDHPEHRGVQSLVRDLNRVYAGTPAAWTRDNDPGTFQWIDANDAGRNVFSFIRRGGTGPGATSDPATSDLATPDLVCVANFAAVPHEGYRLGLPQAGVWDEVLNTDAESYTGSGVGNMGAVTAVEGDWSGQPAHADIVVPPLATVWFRRRD</sequence>
<evidence type="ECO:0000256" key="6">
    <source>
        <dbReference type="ARBA" id="ARBA00022679"/>
    </source>
</evidence>
<dbReference type="InterPro" id="IPR004193">
    <property type="entry name" value="Glyco_hydro_13_N"/>
</dbReference>
<dbReference type="Pfam" id="PF00128">
    <property type="entry name" value="Alpha-amylase"/>
    <property type="match status" value="1"/>
</dbReference>
<dbReference type="NCBIfam" id="NF003811">
    <property type="entry name" value="PRK05402.1"/>
    <property type="match status" value="1"/>
</dbReference>
<dbReference type="InterPro" id="IPR054169">
    <property type="entry name" value="GlgB_N"/>
</dbReference>
<dbReference type="PANTHER" id="PTHR43651">
    <property type="entry name" value="1,4-ALPHA-GLUCAN-BRANCHING ENZYME"/>
    <property type="match status" value="1"/>
</dbReference>
<evidence type="ECO:0000256" key="1">
    <source>
        <dbReference type="ARBA" id="ARBA00000826"/>
    </source>
</evidence>
<name>A0ABP5LVJ5_9ACTN</name>
<dbReference type="InterPro" id="IPR044143">
    <property type="entry name" value="GlgB_N_E_set_prok"/>
</dbReference>
<dbReference type="NCBIfam" id="NF008967">
    <property type="entry name" value="PRK12313.1"/>
    <property type="match status" value="1"/>
</dbReference>
<comment type="catalytic activity">
    <reaction evidence="1 9">
        <text>Transfers a segment of a (1-&gt;4)-alpha-D-glucan chain to a primary hydroxy group in a similar glucan chain.</text>
        <dbReference type="EC" id="2.4.1.18"/>
    </reaction>
</comment>
<dbReference type="InterPro" id="IPR006048">
    <property type="entry name" value="A-amylase/branching_C"/>
</dbReference>
<evidence type="ECO:0000256" key="5">
    <source>
        <dbReference type="ARBA" id="ARBA00022676"/>
    </source>
</evidence>
<proteinExistence type="inferred from homology"/>
<dbReference type="EC" id="2.4.1.18" evidence="9"/>
<dbReference type="InterPro" id="IPR013780">
    <property type="entry name" value="Glyco_hydro_b"/>
</dbReference>
<comment type="similarity">
    <text evidence="3 9">Belongs to the glycosyl hydrolase 13 family. GlgB subfamily.</text>
</comment>
<evidence type="ECO:0000256" key="8">
    <source>
        <dbReference type="ARBA" id="ARBA00023277"/>
    </source>
</evidence>
<evidence type="ECO:0000259" key="10">
    <source>
        <dbReference type="SMART" id="SM00642"/>
    </source>
</evidence>
<evidence type="ECO:0000256" key="9">
    <source>
        <dbReference type="HAMAP-Rule" id="MF_00685"/>
    </source>
</evidence>
<dbReference type="Gene3D" id="2.60.40.1180">
    <property type="entry name" value="Golgi alpha-mannosidase II"/>
    <property type="match status" value="1"/>
</dbReference>
<evidence type="ECO:0000256" key="2">
    <source>
        <dbReference type="ARBA" id="ARBA00004964"/>
    </source>
</evidence>
<dbReference type="Pfam" id="PF22019">
    <property type="entry name" value="GlgB_N"/>
    <property type="match status" value="1"/>
</dbReference>
<keyword evidence="12" id="KW-1185">Reference proteome</keyword>
<evidence type="ECO:0000256" key="3">
    <source>
        <dbReference type="ARBA" id="ARBA00009000"/>
    </source>
</evidence>
<reference evidence="12" key="1">
    <citation type="journal article" date="2019" name="Int. J. Syst. Evol. Microbiol.">
        <title>The Global Catalogue of Microorganisms (GCM) 10K type strain sequencing project: providing services to taxonomists for standard genome sequencing and annotation.</title>
        <authorList>
            <consortium name="The Broad Institute Genomics Platform"/>
            <consortium name="The Broad Institute Genome Sequencing Center for Infectious Disease"/>
            <person name="Wu L."/>
            <person name="Ma J."/>
        </authorList>
    </citation>
    <scope>NUCLEOTIDE SEQUENCE [LARGE SCALE GENOMIC DNA]</scope>
    <source>
        <strain evidence="12">JCM 16022</strain>
    </source>
</reference>